<evidence type="ECO:0000256" key="5">
    <source>
        <dbReference type="ARBA" id="ARBA00023004"/>
    </source>
</evidence>
<proteinExistence type="predicted"/>
<sequence>MYTFSLYGMNLDFSSFGGNSADRGKRIWQEKNCTGCHQIYGLGGYLGPDLTNTYSERGTAYIKAFLKSGTQTMPDFKLTDQEVEDLTEYLKSIDKSGIGRPSQLKINYDGTIEQPEK</sequence>
<dbReference type="STRING" id="1304281.ACM44_09510"/>
<dbReference type="GO" id="GO:0009055">
    <property type="term" value="F:electron transfer activity"/>
    <property type="evidence" value="ECO:0007669"/>
    <property type="project" value="InterPro"/>
</dbReference>
<evidence type="ECO:0000313" key="8">
    <source>
        <dbReference type="EMBL" id="KMQ70985.1"/>
    </source>
</evidence>
<dbReference type="Pfam" id="PF13442">
    <property type="entry name" value="Cytochrome_CBB3"/>
    <property type="match status" value="1"/>
</dbReference>
<evidence type="ECO:0000256" key="4">
    <source>
        <dbReference type="ARBA" id="ARBA00022982"/>
    </source>
</evidence>
<keyword evidence="1" id="KW-0813">Transport</keyword>
<dbReference type="GO" id="GO:0020037">
    <property type="term" value="F:heme binding"/>
    <property type="evidence" value="ECO:0007669"/>
    <property type="project" value="InterPro"/>
</dbReference>
<keyword evidence="2 6" id="KW-0349">Heme</keyword>
<evidence type="ECO:0000259" key="7">
    <source>
        <dbReference type="PROSITE" id="PS51007"/>
    </source>
</evidence>
<dbReference type="PROSITE" id="PS51007">
    <property type="entry name" value="CYTC"/>
    <property type="match status" value="1"/>
</dbReference>
<keyword evidence="3 6" id="KW-0479">Metal-binding</keyword>
<accession>A0A0J7LPJ0</accession>
<dbReference type="AlphaFoldDB" id="A0A0J7LPJ0"/>
<dbReference type="InterPro" id="IPR009056">
    <property type="entry name" value="Cyt_c-like_dom"/>
</dbReference>
<dbReference type="InterPro" id="IPR051811">
    <property type="entry name" value="Cytochrome_c550/c551-like"/>
</dbReference>
<organism evidence="8 9">
    <name type="scientific">Chryseobacterium koreense CCUG 49689</name>
    <dbReference type="NCBI Taxonomy" id="1304281"/>
    <lineage>
        <taxon>Bacteria</taxon>
        <taxon>Pseudomonadati</taxon>
        <taxon>Bacteroidota</taxon>
        <taxon>Flavobacteriia</taxon>
        <taxon>Flavobacteriales</taxon>
        <taxon>Weeksellaceae</taxon>
        <taxon>Chryseobacterium group</taxon>
        <taxon>Chryseobacterium</taxon>
    </lineage>
</organism>
<dbReference type="PATRIC" id="fig|1304281.5.peg.2050"/>
<evidence type="ECO:0000256" key="6">
    <source>
        <dbReference type="PROSITE-ProRule" id="PRU00433"/>
    </source>
</evidence>
<evidence type="ECO:0000256" key="2">
    <source>
        <dbReference type="ARBA" id="ARBA00022617"/>
    </source>
</evidence>
<keyword evidence="4" id="KW-0249">Electron transport</keyword>
<dbReference type="InterPro" id="IPR036909">
    <property type="entry name" value="Cyt_c-like_dom_sf"/>
</dbReference>
<evidence type="ECO:0000256" key="3">
    <source>
        <dbReference type="ARBA" id="ARBA00022723"/>
    </source>
</evidence>
<protein>
    <recommendedName>
        <fullName evidence="7">Cytochrome c domain-containing protein</fullName>
    </recommendedName>
</protein>
<keyword evidence="9" id="KW-1185">Reference proteome</keyword>
<feature type="domain" description="Cytochrome c" evidence="7">
    <location>
        <begin position="19"/>
        <end position="94"/>
    </location>
</feature>
<dbReference type="SUPFAM" id="SSF46626">
    <property type="entry name" value="Cytochrome c"/>
    <property type="match status" value="1"/>
</dbReference>
<evidence type="ECO:0000313" key="9">
    <source>
        <dbReference type="Proteomes" id="UP000035900"/>
    </source>
</evidence>
<evidence type="ECO:0000256" key="1">
    <source>
        <dbReference type="ARBA" id="ARBA00022448"/>
    </source>
</evidence>
<dbReference type="PANTHER" id="PTHR37823:SF1">
    <property type="entry name" value="CYTOCHROME C-553-LIKE"/>
    <property type="match status" value="1"/>
</dbReference>
<dbReference type="PANTHER" id="PTHR37823">
    <property type="entry name" value="CYTOCHROME C-553-LIKE"/>
    <property type="match status" value="1"/>
</dbReference>
<dbReference type="Proteomes" id="UP000035900">
    <property type="component" value="Unassembled WGS sequence"/>
</dbReference>
<dbReference type="EMBL" id="LFNG01000012">
    <property type="protein sequence ID" value="KMQ70985.1"/>
    <property type="molecule type" value="Genomic_DNA"/>
</dbReference>
<dbReference type="GO" id="GO:0046872">
    <property type="term" value="F:metal ion binding"/>
    <property type="evidence" value="ECO:0007669"/>
    <property type="project" value="UniProtKB-KW"/>
</dbReference>
<gene>
    <name evidence="8" type="ORF">ACM44_09510</name>
</gene>
<dbReference type="Gene3D" id="1.10.760.10">
    <property type="entry name" value="Cytochrome c-like domain"/>
    <property type="match status" value="1"/>
</dbReference>
<reference evidence="8 9" key="1">
    <citation type="journal article" date="2004" name="Int. J. Syst. Evol. Microbiol.">
        <title>Kaistella koreensis gen. nov., sp. nov., a novel member of the Chryseobacterium-Bergeyella-Riemerella branch.</title>
        <authorList>
            <person name="Kim M.K."/>
            <person name="Im W.T."/>
            <person name="Shin Y.K."/>
            <person name="Lim J.H."/>
            <person name="Kim S.H."/>
            <person name="Lee B.C."/>
            <person name="Park M.Y."/>
            <person name="Lee K.Y."/>
            <person name="Lee S.T."/>
        </authorList>
    </citation>
    <scope>NUCLEOTIDE SEQUENCE [LARGE SCALE GENOMIC DNA]</scope>
    <source>
        <strain evidence="8 9">CCUG 49689</strain>
    </source>
</reference>
<keyword evidence="5 6" id="KW-0408">Iron</keyword>
<comment type="caution">
    <text evidence="8">The sequence shown here is derived from an EMBL/GenBank/DDBJ whole genome shotgun (WGS) entry which is preliminary data.</text>
</comment>
<name>A0A0J7LPJ0_9FLAO</name>